<organism evidence="1">
    <name type="scientific">Oryza brachyantha</name>
    <name type="common">malo sina</name>
    <dbReference type="NCBI Taxonomy" id="4533"/>
    <lineage>
        <taxon>Eukaryota</taxon>
        <taxon>Viridiplantae</taxon>
        <taxon>Streptophyta</taxon>
        <taxon>Embryophyta</taxon>
        <taxon>Tracheophyta</taxon>
        <taxon>Spermatophyta</taxon>
        <taxon>Magnoliopsida</taxon>
        <taxon>Liliopsida</taxon>
        <taxon>Poales</taxon>
        <taxon>Poaceae</taxon>
        <taxon>BOP clade</taxon>
        <taxon>Oryzoideae</taxon>
        <taxon>Oryzeae</taxon>
        <taxon>Oryzinae</taxon>
        <taxon>Oryza</taxon>
    </lineage>
</organism>
<sequence length="72" mass="8373">GEERGAHAATERRGLPARYIQLYSSCIQADTGYKQRKLKHICHMIWNIRVCKHALSKCNLCLVIYQNQDVDR</sequence>
<reference evidence="1" key="2">
    <citation type="submission" date="2013-04" db="UniProtKB">
        <authorList>
            <consortium name="EnsemblPlants"/>
        </authorList>
    </citation>
    <scope>IDENTIFICATION</scope>
</reference>
<proteinExistence type="predicted"/>
<keyword evidence="2" id="KW-1185">Reference proteome</keyword>
<dbReference type="EnsemblPlants" id="OB05G12640.1">
    <property type="protein sequence ID" value="OB05G12640.1"/>
    <property type="gene ID" value="OB05G12640"/>
</dbReference>
<dbReference type="Gramene" id="OB05G12640.1">
    <property type="protein sequence ID" value="OB05G12640.1"/>
    <property type="gene ID" value="OB05G12640"/>
</dbReference>
<dbReference type="AlphaFoldDB" id="J3M3U0"/>
<evidence type="ECO:0000313" key="1">
    <source>
        <dbReference type="EnsemblPlants" id="OB05G12640.1"/>
    </source>
</evidence>
<protein>
    <submittedName>
        <fullName evidence="1">Uncharacterized protein</fullName>
    </submittedName>
</protein>
<dbReference type="Proteomes" id="UP000006038">
    <property type="component" value="Chromosome 5"/>
</dbReference>
<accession>J3M3U0</accession>
<dbReference type="HOGENOM" id="CLU_2729767_0_0_1"/>
<reference evidence="1" key="1">
    <citation type="journal article" date="2013" name="Nat. Commun.">
        <title>Whole-genome sequencing of Oryza brachyantha reveals mechanisms underlying Oryza genome evolution.</title>
        <authorList>
            <person name="Chen J."/>
            <person name="Huang Q."/>
            <person name="Gao D."/>
            <person name="Wang J."/>
            <person name="Lang Y."/>
            <person name="Liu T."/>
            <person name="Li B."/>
            <person name="Bai Z."/>
            <person name="Luis Goicoechea J."/>
            <person name="Liang C."/>
            <person name="Chen C."/>
            <person name="Zhang W."/>
            <person name="Sun S."/>
            <person name="Liao Y."/>
            <person name="Zhang X."/>
            <person name="Yang L."/>
            <person name="Song C."/>
            <person name="Wang M."/>
            <person name="Shi J."/>
            <person name="Liu G."/>
            <person name="Liu J."/>
            <person name="Zhou H."/>
            <person name="Zhou W."/>
            <person name="Yu Q."/>
            <person name="An N."/>
            <person name="Chen Y."/>
            <person name="Cai Q."/>
            <person name="Wang B."/>
            <person name="Liu B."/>
            <person name="Min J."/>
            <person name="Huang Y."/>
            <person name="Wu H."/>
            <person name="Li Z."/>
            <person name="Zhang Y."/>
            <person name="Yin Y."/>
            <person name="Song W."/>
            <person name="Jiang J."/>
            <person name="Jackson S.A."/>
            <person name="Wing R.A."/>
            <person name="Wang J."/>
            <person name="Chen M."/>
        </authorList>
    </citation>
    <scope>NUCLEOTIDE SEQUENCE [LARGE SCALE GENOMIC DNA]</scope>
    <source>
        <strain evidence="1">cv. IRGC 101232</strain>
    </source>
</reference>
<evidence type="ECO:0000313" key="2">
    <source>
        <dbReference type="Proteomes" id="UP000006038"/>
    </source>
</evidence>
<name>J3M3U0_ORYBR</name>